<organism evidence="3 4">
    <name type="scientific">Novipirellula caenicola</name>
    <dbReference type="NCBI Taxonomy" id="1536901"/>
    <lineage>
        <taxon>Bacteria</taxon>
        <taxon>Pseudomonadati</taxon>
        <taxon>Planctomycetota</taxon>
        <taxon>Planctomycetia</taxon>
        <taxon>Pirellulales</taxon>
        <taxon>Pirellulaceae</taxon>
        <taxon>Novipirellula</taxon>
    </lineage>
</organism>
<proteinExistence type="predicted"/>
<sequence length="646" mass="74355">MGRTLQQTGMPVPSLVAHSIALSEEWHPIKNGDRKRDQIPYNSSYRAWWKCSKDPRHEWRSNVANRTIRGYGCPFCSGRKVISQDSIAGLFPDIAAEFHPDRNGDLRPDQLAPKSNKKVWWLCSTNRRHEWETTVMNRTLGSGCPECRRFANSLAGKSQDIASEWHPTRNGELSAADVPNRSDKSVWWQCRHDQSHEWQAMVKTRTNGRGNCPTCHPRQINPPPGRSIDSRWERRLSKTCPELVSFWDTTKNGETTPDDVTKGSSRVVWWKCPCHEGHEWSEAVKKISSRKNKCPLCESLQMHGAVTEEKSIGHLRPDLMDQWHPVLNEELDPMQIGTGSSRMVYWQCSRNTEHVWKTRVFQRKAGTGCPYCCGSAVNQETSLATLHPEIAATWHPAKNGTLTPSEMHRQSARSVWWLCPDDPTHEWKQSVQNRVNLDQCPECRKHTRQRELEEALARTVSENVESLKTFEDSLDSQTRLALLDTKDESLQQVLYRQVYAGIVTSMESYLSDTFINTVVGKKNLRDRFVRCTSEFRERKYNLDDLVGWEQNNQSIIKKHLLNQVFHNLPKMACMFRDVLKVTFPSDDELADLQKIVGVRHNIAHRNGRNKKGETVQLSMKDIDEALTLIRSFIEGIDAQIARQPWL</sequence>
<dbReference type="PANTHER" id="PTHR37317">
    <property type="entry name" value="BLR8090 PROTEIN"/>
    <property type="match status" value="1"/>
</dbReference>
<feature type="domain" description="Treble clef zinc finger" evidence="1">
    <location>
        <begin position="94"/>
        <end position="148"/>
    </location>
</feature>
<keyword evidence="4" id="KW-1185">Reference proteome</keyword>
<dbReference type="Pfam" id="PF18735">
    <property type="entry name" value="HEPN_RiboL-PSP"/>
    <property type="match status" value="1"/>
</dbReference>
<feature type="domain" description="RiboL-PSP-HEPN" evidence="2">
    <location>
        <begin position="467"/>
        <end position="640"/>
    </location>
</feature>
<feature type="domain" description="Treble clef zinc finger" evidence="1">
    <location>
        <begin position="161"/>
        <end position="217"/>
    </location>
</feature>
<feature type="domain" description="Treble clef zinc finger" evidence="1">
    <location>
        <begin position="243"/>
        <end position="298"/>
    </location>
</feature>
<gene>
    <name evidence="3" type="ORF">Rcae01_00732</name>
</gene>
<accession>A0ABP9VJA3</accession>
<reference evidence="3 4" key="1">
    <citation type="submission" date="2024-02" db="EMBL/GenBank/DDBJ databases">
        <title>Rhodopirellula caenicola NBRC 110016.</title>
        <authorList>
            <person name="Ichikawa N."/>
            <person name="Katano-Makiyama Y."/>
            <person name="Hidaka K."/>
        </authorList>
    </citation>
    <scope>NUCLEOTIDE SEQUENCE [LARGE SCALE GENOMIC DNA]</scope>
    <source>
        <strain evidence="3 4">NBRC 110016</strain>
    </source>
</reference>
<dbReference type="Proteomes" id="UP001416858">
    <property type="component" value="Unassembled WGS sequence"/>
</dbReference>
<dbReference type="EMBL" id="BAABRO010000001">
    <property type="protein sequence ID" value="GAA5505288.1"/>
    <property type="molecule type" value="Genomic_DNA"/>
</dbReference>
<evidence type="ECO:0000259" key="2">
    <source>
        <dbReference type="Pfam" id="PF18735"/>
    </source>
</evidence>
<comment type="caution">
    <text evidence="3">The sequence shown here is derived from an EMBL/GenBank/DDBJ whole genome shotgun (WGS) entry which is preliminary data.</text>
</comment>
<evidence type="ECO:0000313" key="4">
    <source>
        <dbReference type="Proteomes" id="UP001416858"/>
    </source>
</evidence>
<feature type="domain" description="Treble clef zinc finger" evidence="1">
    <location>
        <begin position="390"/>
        <end position="446"/>
    </location>
</feature>
<evidence type="ECO:0008006" key="5">
    <source>
        <dbReference type="Google" id="ProtNLM"/>
    </source>
</evidence>
<dbReference type="InterPro" id="IPR025487">
    <property type="entry name" value="DUF4379"/>
</dbReference>
<dbReference type="PANTHER" id="PTHR37317:SF1">
    <property type="entry name" value="ZINC-RIBBON DOMAIN-CONTAINING PROTEIN-RELATED"/>
    <property type="match status" value="1"/>
</dbReference>
<protein>
    <recommendedName>
        <fullName evidence="5">Zinc-ribbon domain-containing protein</fullName>
    </recommendedName>
</protein>
<feature type="domain" description="Treble clef zinc finger" evidence="1">
    <location>
        <begin position="319"/>
        <end position="374"/>
    </location>
</feature>
<dbReference type="Pfam" id="PF14311">
    <property type="entry name" value="DUF4379"/>
    <property type="match status" value="6"/>
</dbReference>
<name>A0ABP9VJA3_9BACT</name>
<evidence type="ECO:0000313" key="3">
    <source>
        <dbReference type="EMBL" id="GAA5505288.1"/>
    </source>
</evidence>
<dbReference type="RefSeq" id="WP_345682341.1">
    <property type="nucleotide sequence ID" value="NZ_BAABRO010000001.1"/>
</dbReference>
<dbReference type="InterPro" id="IPR041519">
    <property type="entry name" value="HEPN_RiboL-PSP"/>
</dbReference>
<feature type="domain" description="Treble clef zinc finger" evidence="1">
    <location>
        <begin position="22"/>
        <end position="79"/>
    </location>
</feature>
<evidence type="ECO:0000259" key="1">
    <source>
        <dbReference type="Pfam" id="PF14311"/>
    </source>
</evidence>